<dbReference type="InterPro" id="IPR006126">
    <property type="entry name" value="Staph/Strept_toxin_CS"/>
</dbReference>
<dbReference type="InterPro" id="IPR013307">
    <property type="entry name" value="Superantigen_bac"/>
</dbReference>
<proteinExistence type="inferred from homology"/>
<feature type="domain" description="Staphylococcal/Streptococcal toxin beta-grasp" evidence="2">
    <location>
        <begin position="158"/>
        <end position="238"/>
    </location>
</feature>
<dbReference type="Gene3D" id="2.40.50.110">
    <property type="match status" value="1"/>
</dbReference>
<dbReference type="Pfam" id="PF09199">
    <property type="entry name" value="SSL_OB"/>
    <property type="match status" value="1"/>
</dbReference>
<dbReference type="SUPFAM" id="SSF50203">
    <property type="entry name" value="Bacterial enterotoxins"/>
    <property type="match status" value="1"/>
</dbReference>
<dbReference type="PRINTS" id="PR01501">
    <property type="entry name" value="TOXICSSTOXIN"/>
</dbReference>
<dbReference type="PRINTS" id="PR01800">
    <property type="entry name" value="STAPHEXOTOXN"/>
</dbReference>
<dbReference type="InterPro" id="IPR006123">
    <property type="entry name" value="Toxin_b-grasp_Staph/Strep"/>
</dbReference>
<dbReference type="GO" id="GO:0005576">
    <property type="term" value="C:extracellular region"/>
    <property type="evidence" value="ECO:0007669"/>
    <property type="project" value="InterPro"/>
</dbReference>
<dbReference type="KEGG" id="sauq:SAI4T8_1003070"/>
<dbReference type="KEGG" id="saut:SAI1T1_2003070"/>
<dbReference type="SUPFAM" id="SSF54334">
    <property type="entry name" value="Superantigen toxins, C-terminal domain"/>
    <property type="match status" value="1"/>
</dbReference>
<dbReference type="PRINTS" id="PR01898">
    <property type="entry name" value="SAGSUPRFAMLY"/>
</dbReference>
<dbReference type="Gene3D" id="3.10.20.120">
    <property type="match status" value="1"/>
</dbReference>
<dbReference type="KEGG" id="sauv:SAI7S6_1003070"/>
<reference evidence="4 5" key="1">
    <citation type="journal article" date="2012" name="PLoS ONE">
        <title>Short term evolution of a highly transmissible methicillin-resistant Staphylococcus aureus clone (ST228) in a tertiary care hospital.</title>
        <authorList>
            <person name="Vogel V."/>
            <person name="Falquet L."/>
            <person name="Calderon-Copete S.P."/>
            <person name="Basset P."/>
            <person name="Blanc D.S."/>
        </authorList>
    </citation>
    <scope>NUCLEOTIDE SEQUENCE [LARGE SCALE GENOMIC DNA]</scope>
    <source>
        <strain evidence="5">ST228/18412</strain>
    </source>
</reference>
<dbReference type="InterPro" id="IPR008992">
    <property type="entry name" value="Enterotoxin"/>
</dbReference>
<dbReference type="KEGG" id="sauy:SAI8T7_1003070"/>
<accession>A0A7U7EX48</accession>
<dbReference type="Proteomes" id="UP000032744">
    <property type="component" value="Chromosome"/>
</dbReference>
<dbReference type="KEGG" id="sauw:SAI5S5_1003060"/>
<dbReference type="NCBIfam" id="NF009593">
    <property type="entry name" value="PRK13035.1"/>
    <property type="match status" value="1"/>
</dbReference>
<evidence type="ECO:0000259" key="3">
    <source>
        <dbReference type="Pfam" id="PF09199"/>
    </source>
</evidence>
<comment type="similarity">
    <text evidence="1">Belongs to the staphylococcal/streptococcal toxin family.</text>
</comment>
<dbReference type="KEGG" id="sauk:SAI3T3_1003070"/>
<evidence type="ECO:0000256" key="1">
    <source>
        <dbReference type="ARBA" id="ARBA00008401"/>
    </source>
</evidence>
<organism evidence="4 5">
    <name type="scientific">Staphylococcus aureus subsp. aureus ST228</name>
    <dbReference type="NCBI Taxonomy" id="1074919"/>
    <lineage>
        <taxon>Bacteria</taxon>
        <taxon>Bacillati</taxon>
        <taxon>Bacillota</taxon>
        <taxon>Bacilli</taxon>
        <taxon>Bacillales</taxon>
        <taxon>Staphylococcaceae</taxon>
        <taxon>Staphylococcus</taxon>
    </lineage>
</organism>
<evidence type="ECO:0000313" key="5">
    <source>
        <dbReference type="Proteomes" id="UP000032744"/>
    </source>
</evidence>
<feature type="domain" description="Staphylococcal superantigen-like OB-fold" evidence="3">
    <location>
        <begin position="51"/>
        <end position="133"/>
    </location>
</feature>
<evidence type="ECO:0000259" key="2">
    <source>
        <dbReference type="Pfam" id="PF02876"/>
    </source>
</evidence>
<evidence type="ECO:0000313" key="4">
    <source>
        <dbReference type="EMBL" id="CCJ22073.1"/>
    </source>
</evidence>
<dbReference type="PROSITE" id="PS00278">
    <property type="entry name" value="STAPH_STREP_TOXIN_2"/>
    <property type="match status" value="1"/>
</dbReference>
<gene>
    <name evidence="4" type="ORF">SAI7S6_1003070</name>
</gene>
<dbReference type="Pfam" id="PF02876">
    <property type="entry name" value="Stap_Strp_tox_C"/>
    <property type="match status" value="1"/>
</dbReference>
<dbReference type="EMBL" id="HE579071">
    <property type="protein sequence ID" value="CCJ22073.1"/>
    <property type="molecule type" value="Genomic_DNA"/>
</dbReference>
<dbReference type="AlphaFoldDB" id="A0A7U7EX48"/>
<dbReference type="InterPro" id="IPR008375">
    <property type="entry name" value="Staph_exotoxin"/>
</dbReference>
<dbReference type="KEGG" id="sauj:SAI2T2_1003070"/>
<dbReference type="InterPro" id="IPR015282">
    <property type="entry name" value="SSL_OB"/>
</dbReference>
<protein>
    <submittedName>
        <fullName evidence="4">Superantigen-like protein 5</fullName>
    </submittedName>
</protein>
<dbReference type="InterPro" id="IPR016091">
    <property type="entry name" value="SuperAg_toxin_C"/>
</dbReference>
<dbReference type="KEGG" id="saux:SAI6T6_1003070"/>
<sequence length="239" mass="27741">MEHTTMKMAAIAKASLALGILATGTITSLHQTVNASEHEAKYENVTKDIFDLRDYYSGASKELKNVTGYRYSKGGKHYLIFDKNRKFTRVQIFGKDIERFKARKNPGLDIFVVKEAENRNGTVFSYGGVTKKNQDAYYDYINAPRFQIKRDEGDGIATYGRVHYIYKEEISLKELDFKLRQYLIQNFDLYKKFPKDSKIKVIMKDGGYYTFELNKKLQTNRMSDVIDGRNIEKIEANIR</sequence>
<name>A0A7U7EX48_STAAU</name>